<evidence type="ECO:0000313" key="7">
    <source>
        <dbReference type="EMBL" id="GJE90797.1"/>
    </source>
</evidence>
<dbReference type="EMBL" id="BPQB01000018">
    <property type="protein sequence ID" value="GJE90797.1"/>
    <property type="molecule type" value="Genomic_DNA"/>
</dbReference>
<evidence type="ECO:0000259" key="6">
    <source>
        <dbReference type="PROSITE" id="PS50865"/>
    </source>
</evidence>
<keyword evidence="3" id="KW-0862">Zinc</keyword>
<dbReference type="GO" id="GO:0008270">
    <property type="term" value="F:zinc ion binding"/>
    <property type="evidence" value="ECO:0007669"/>
    <property type="project" value="UniProtKB-KW"/>
</dbReference>
<feature type="domain" description="MYND-type" evidence="6">
    <location>
        <begin position="501"/>
        <end position="544"/>
    </location>
</feature>
<dbReference type="InterPro" id="IPR002893">
    <property type="entry name" value="Znf_MYND"/>
</dbReference>
<reference evidence="7 8" key="1">
    <citation type="submission" date="2021-08" db="EMBL/GenBank/DDBJ databases">
        <title>Draft Genome Sequence of Phanerochaete sordida strain YK-624.</title>
        <authorList>
            <person name="Mori T."/>
            <person name="Dohra H."/>
            <person name="Suzuki T."/>
            <person name="Kawagishi H."/>
            <person name="Hirai H."/>
        </authorList>
    </citation>
    <scope>NUCLEOTIDE SEQUENCE [LARGE SCALE GENOMIC DNA]</scope>
    <source>
        <strain evidence="7 8">YK-624</strain>
    </source>
</reference>
<dbReference type="PROSITE" id="PS50865">
    <property type="entry name" value="ZF_MYND_2"/>
    <property type="match status" value="1"/>
</dbReference>
<comment type="caution">
    <text evidence="7">The sequence shown here is derived from an EMBL/GenBank/DDBJ whole genome shotgun (WGS) entry which is preliminary data.</text>
</comment>
<name>A0A9P3GA10_9APHY</name>
<proteinExistence type="predicted"/>
<protein>
    <submittedName>
        <fullName evidence="7">Zinc finger MYND domain-containing protein</fullName>
    </submittedName>
</protein>
<gene>
    <name evidence="7" type="ORF">PsYK624_069410</name>
</gene>
<organism evidence="7 8">
    <name type="scientific">Phanerochaete sordida</name>
    <dbReference type="NCBI Taxonomy" id="48140"/>
    <lineage>
        <taxon>Eukaryota</taxon>
        <taxon>Fungi</taxon>
        <taxon>Dikarya</taxon>
        <taxon>Basidiomycota</taxon>
        <taxon>Agaricomycotina</taxon>
        <taxon>Agaricomycetes</taxon>
        <taxon>Polyporales</taxon>
        <taxon>Phanerochaetaceae</taxon>
        <taxon>Phanerochaete</taxon>
    </lineage>
</organism>
<evidence type="ECO:0000256" key="3">
    <source>
        <dbReference type="ARBA" id="ARBA00022833"/>
    </source>
</evidence>
<evidence type="ECO:0000256" key="5">
    <source>
        <dbReference type="SAM" id="MobiDB-lite"/>
    </source>
</evidence>
<dbReference type="SUPFAM" id="SSF144232">
    <property type="entry name" value="HIT/MYND zinc finger-like"/>
    <property type="match status" value="1"/>
</dbReference>
<accession>A0A9P3GA10</accession>
<keyword evidence="8" id="KW-1185">Reference proteome</keyword>
<sequence length="555" mass="63736">MIEEGRDQQEAEPQPQWVDPKLDTVPHYDCECELVSSHWWVGEPKNMRKSYASNPALFIRKACGENGRAVDIHRLVALTSFLLEQPEVRTVALVEKLIGMALNSGGIATAAKTMDPEKKRSCLWERPLLGLTNLLLNAKRSDFSGPEDGVLKGKVREHFKAILRAIRKDTPKLLAGTLHADHMRYTVVKFVTAVGDGYGPSSEQIQDDETMELFLSMWTHMSGPLRPKVHLFVQGIDLGLHESATDAECKCSDCNKDAAAERVGRIYEVIGAKTIAGAFRFWLNDTTFHDYDLVADLRCLESLAYHASHAHAFCNTNFYMEMTRCRARQEIDGKFMEPLIEVSDRISMLFARLGHCEEHAIQRLNWFLGKYGITGVLCRFFTEVDLRDVHKRSAVDEVELRKTGFWVFFEDLMRRIQDPEPVEEGGPTKERQEFEFKLRTHFEMEYIGFSRRLKAIIKDKTAVSGPYAQYVWVLWQSCGQAFGVSEAGLRRKWLKEEQCWHGNCPNRCKDEPRMKNKRCARCRKVWYCSPECQKEEWPYHKAECHAGKPNLGEES</sequence>
<dbReference type="Proteomes" id="UP000703269">
    <property type="component" value="Unassembled WGS sequence"/>
</dbReference>
<keyword evidence="1" id="KW-0479">Metal-binding</keyword>
<dbReference type="AlphaFoldDB" id="A0A9P3GA10"/>
<evidence type="ECO:0000313" key="8">
    <source>
        <dbReference type="Proteomes" id="UP000703269"/>
    </source>
</evidence>
<dbReference type="Gene3D" id="6.10.140.2220">
    <property type="match status" value="1"/>
</dbReference>
<evidence type="ECO:0000256" key="2">
    <source>
        <dbReference type="ARBA" id="ARBA00022771"/>
    </source>
</evidence>
<evidence type="ECO:0000256" key="4">
    <source>
        <dbReference type="PROSITE-ProRule" id="PRU00134"/>
    </source>
</evidence>
<keyword evidence="2 4" id="KW-0863">Zinc-finger</keyword>
<feature type="region of interest" description="Disordered" evidence="5">
    <location>
        <begin position="1"/>
        <end position="20"/>
    </location>
</feature>
<evidence type="ECO:0000256" key="1">
    <source>
        <dbReference type="ARBA" id="ARBA00022723"/>
    </source>
</evidence>
<dbReference type="Pfam" id="PF01753">
    <property type="entry name" value="zf-MYND"/>
    <property type="match status" value="1"/>
</dbReference>
<dbReference type="OrthoDB" id="4851849at2759"/>